<dbReference type="AlphaFoldDB" id="A0A446CCU8"/>
<dbReference type="EMBL" id="UFQB01000007">
    <property type="protein sequence ID" value="SSW65688.1"/>
    <property type="molecule type" value="Genomic_DNA"/>
</dbReference>
<sequence length="254" mass="28234">MSTFKHQALKRRALAYNAWAHDSPGCSTRHKMPQPLQNANLLKTLPLQIADLLAEQIADGRWAPGDRLRETELAATYGVSRATVREALRLLEIRGLATIRPQRGACVTQLSAKEILDLYAVRAAMVSTASRLAAERCSPAEADILKGRLRLLADNIGEPAEYTRHSRELVEYIASLADNAILASYASDIAKQIGRYVRISLATLERRERSLRAWEETIQAITGHDPERAAACHYRLAVQNRDAVLEELSRTGKT</sequence>
<dbReference type="InterPro" id="IPR000524">
    <property type="entry name" value="Tscrpt_reg_HTH_GntR"/>
</dbReference>
<dbReference type="PANTHER" id="PTHR43537">
    <property type="entry name" value="TRANSCRIPTIONAL REGULATOR, GNTR FAMILY"/>
    <property type="match status" value="1"/>
</dbReference>
<gene>
    <name evidence="5" type="primary">gntR_5</name>
    <name evidence="5" type="ORF">AGI3411_02166</name>
</gene>
<dbReference type="PANTHER" id="PTHR43537:SF49">
    <property type="entry name" value="TRANSCRIPTIONAL REGULATORY PROTEIN"/>
    <property type="match status" value="1"/>
</dbReference>
<dbReference type="Pfam" id="PF07729">
    <property type="entry name" value="FCD"/>
    <property type="match status" value="1"/>
</dbReference>
<dbReference type="SMART" id="SM00345">
    <property type="entry name" value="HTH_GNTR"/>
    <property type="match status" value="1"/>
</dbReference>
<evidence type="ECO:0000256" key="3">
    <source>
        <dbReference type="ARBA" id="ARBA00023163"/>
    </source>
</evidence>
<dbReference type="InterPro" id="IPR011711">
    <property type="entry name" value="GntR_C"/>
</dbReference>
<dbReference type="CDD" id="cd07377">
    <property type="entry name" value="WHTH_GntR"/>
    <property type="match status" value="1"/>
</dbReference>
<dbReference type="PROSITE" id="PS50949">
    <property type="entry name" value="HTH_GNTR"/>
    <property type="match status" value="1"/>
</dbReference>
<dbReference type="RefSeq" id="WP_129527385.1">
    <property type="nucleotide sequence ID" value="NZ_UFQB01000007.1"/>
</dbReference>
<dbReference type="InterPro" id="IPR036388">
    <property type="entry name" value="WH-like_DNA-bd_sf"/>
</dbReference>
<reference evidence="5 6" key="1">
    <citation type="submission" date="2018-07" db="EMBL/GenBank/DDBJ databases">
        <authorList>
            <person name="Peeters C."/>
        </authorList>
    </citation>
    <scope>NUCLEOTIDE SEQUENCE [LARGE SCALE GENOMIC DNA]</scope>
    <source>
        <strain evidence="5 6">LMG 3411</strain>
    </source>
</reference>
<dbReference type="SUPFAM" id="SSF46785">
    <property type="entry name" value="Winged helix' DNA-binding domain"/>
    <property type="match status" value="1"/>
</dbReference>
<keyword evidence="6" id="KW-1185">Reference proteome</keyword>
<keyword evidence="2" id="KW-0238">DNA-binding</keyword>
<dbReference type="SMART" id="SM00895">
    <property type="entry name" value="FCD"/>
    <property type="match status" value="1"/>
</dbReference>
<name>A0A446CCU8_9BURK</name>
<dbReference type="InterPro" id="IPR008920">
    <property type="entry name" value="TF_FadR/GntR_C"/>
</dbReference>
<dbReference type="GO" id="GO:0003677">
    <property type="term" value="F:DNA binding"/>
    <property type="evidence" value="ECO:0007669"/>
    <property type="project" value="UniProtKB-KW"/>
</dbReference>
<evidence type="ECO:0000313" key="5">
    <source>
        <dbReference type="EMBL" id="SSW65688.1"/>
    </source>
</evidence>
<dbReference type="Gene3D" id="1.10.10.10">
    <property type="entry name" value="Winged helix-like DNA-binding domain superfamily/Winged helix DNA-binding domain"/>
    <property type="match status" value="1"/>
</dbReference>
<protein>
    <submittedName>
        <fullName evidence="5">Putative D-xylose utilization operon transcriptional repressor</fullName>
    </submittedName>
</protein>
<evidence type="ECO:0000313" key="6">
    <source>
        <dbReference type="Proteomes" id="UP000289184"/>
    </source>
</evidence>
<dbReference type="SUPFAM" id="SSF48008">
    <property type="entry name" value="GntR ligand-binding domain-like"/>
    <property type="match status" value="1"/>
</dbReference>
<proteinExistence type="predicted"/>
<dbReference type="GO" id="GO:0003700">
    <property type="term" value="F:DNA-binding transcription factor activity"/>
    <property type="evidence" value="ECO:0007669"/>
    <property type="project" value="InterPro"/>
</dbReference>
<accession>A0A446CCU8</accession>
<dbReference type="Gene3D" id="1.20.120.530">
    <property type="entry name" value="GntR ligand-binding domain-like"/>
    <property type="match status" value="1"/>
</dbReference>
<keyword evidence="1" id="KW-0805">Transcription regulation</keyword>
<evidence type="ECO:0000259" key="4">
    <source>
        <dbReference type="PROSITE" id="PS50949"/>
    </source>
</evidence>
<dbReference type="Proteomes" id="UP000289184">
    <property type="component" value="Unassembled WGS sequence"/>
</dbReference>
<dbReference type="Pfam" id="PF00392">
    <property type="entry name" value="GntR"/>
    <property type="match status" value="1"/>
</dbReference>
<keyword evidence="3" id="KW-0804">Transcription</keyword>
<dbReference type="OrthoDB" id="8680857at2"/>
<dbReference type="PRINTS" id="PR00035">
    <property type="entry name" value="HTHGNTR"/>
</dbReference>
<evidence type="ECO:0000256" key="2">
    <source>
        <dbReference type="ARBA" id="ARBA00023125"/>
    </source>
</evidence>
<organism evidence="5 6">
    <name type="scientific">Achromobacter agilis</name>
    <dbReference type="NCBI Taxonomy" id="1353888"/>
    <lineage>
        <taxon>Bacteria</taxon>
        <taxon>Pseudomonadati</taxon>
        <taxon>Pseudomonadota</taxon>
        <taxon>Betaproteobacteria</taxon>
        <taxon>Burkholderiales</taxon>
        <taxon>Alcaligenaceae</taxon>
        <taxon>Achromobacter</taxon>
    </lineage>
</organism>
<feature type="domain" description="HTH gntR-type" evidence="4">
    <location>
        <begin position="43"/>
        <end position="110"/>
    </location>
</feature>
<evidence type="ECO:0000256" key="1">
    <source>
        <dbReference type="ARBA" id="ARBA00023015"/>
    </source>
</evidence>
<dbReference type="InterPro" id="IPR036390">
    <property type="entry name" value="WH_DNA-bd_sf"/>
</dbReference>